<dbReference type="RefSeq" id="WP_078756367.1">
    <property type="nucleotide sequence ID" value="NZ_FUWO01000016.1"/>
</dbReference>
<evidence type="ECO:0008006" key="4">
    <source>
        <dbReference type="Google" id="ProtNLM"/>
    </source>
</evidence>
<reference evidence="3" key="1">
    <citation type="submission" date="2017-02" db="EMBL/GenBank/DDBJ databases">
        <authorList>
            <person name="Varghese N."/>
            <person name="Submissions S."/>
        </authorList>
    </citation>
    <scope>NUCLEOTIDE SEQUENCE [LARGE SCALE GENOMIC DNA]</scope>
    <source>
        <strain evidence="3">DSM 15739</strain>
    </source>
</reference>
<gene>
    <name evidence="2" type="ORF">SAMN02746011_01666</name>
</gene>
<dbReference type="STRING" id="1121925.SAMN02746011_01666"/>
<evidence type="ECO:0000313" key="2">
    <source>
        <dbReference type="EMBL" id="SJZ75215.1"/>
    </source>
</evidence>
<accession>A0A1T4N7V7</accession>
<name>A0A1T4N7V7_9LACT</name>
<dbReference type="EMBL" id="FUWO01000016">
    <property type="protein sequence ID" value="SJZ75215.1"/>
    <property type="molecule type" value="Genomic_DNA"/>
</dbReference>
<keyword evidence="3" id="KW-1185">Reference proteome</keyword>
<keyword evidence="1" id="KW-0732">Signal</keyword>
<sequence>MRKFRKYLALSIVLFSPVLPLSNGIFNQSVVTAQETSPKEHAMKVVEELQSYFENEALPTKVLTAESPVYFSAATTKVSDTENFNIFYYAENEPYEVNNQELNNKTPIAAFQRAVYEDEAAAQKAVNQVIDNQGEEIDLGYGITGYLTAGMGSTYLNWQEGNWSLAIQAPNQEGVSSPDLAKQIVEYLEEIALPAPEVVGQIKLRMNDSLTYEDNVATWQVGNVVYTVSHADPFTLIEMTGSITNPTEQ</sequence>
<feature type="signal peptide" evidence="1">
    <location>
        <begin position="1"/>
        <end position="20"/>
    </location>
</feature>
<dbReference type="OrthoDB" id="2138638at2"/>
<dbReference type="Proteomes" id="UP000189941">
    <property type="component" value="Unassembled WGS sequence"/>
</dbReference>
<dbReference type="AlphaFoldDB" id="A0A1T4N7V7"/>
<feature type="chain" id="PRO_5039493145" description="Lipoprotein" evidence="1">
    <location>
        <begin position="21"/>
        <end position="249"/>
    </location>
</feature>
<evidence type="ECO:0000256" key="1">
    <source>
        <dbReference type="SAM" id="SignalP"/>
    </source>
</evidence>
<proteinExistence type="predicted"/>
<protein>
    <recommendedName>
        <fullName evidence="4">Lipoprotein</fullName>
    </recommendedName>
</protein>
<evidence type="ECO:0000313" key="3">
    <source>
        <dbReference type="Proteomes" id="UP000189941"/>
    </source>
</evidence>
<organism evidence="2 3">
    <name type="scientific">Globicatella sulfidifaciens DSM 15739</name>
    <dbReference type="NCBI Taxonomy" id="1121925"/>
    <lineage>
        <taxon>Bacteria</taxon>
        <taxon>Bacillati</taxon>
        <taxon>Bacillota</taxon>
        <taxon>Bacilli</taxon>
        <taxon>Lactobacillales</taxon>
        <taxon>Aerococcaceae</taxon>
        <taxon>Globicatella</taxon>
    </lineage>
</organism>